<dbReference type="SMART" id="SM00034">
    <property type="entry name" value="CLECT"/>
    <property type="match status" value="1"/>
</dbReference>
<dbReference type="SUPFAM" id="SSF56436">
    <property type="entry name" value="C-type lectin-like"/>
    <property type="match status" value="1"/>
</dbReference>
<keyword evidence="1" id="KW-0732">Signal</keyword>
<feature type="chain" id="PRO_5040495106" evidence="1">
    <location>
        <begin position="20"/>
        <end position="156"/>
    </location>
</feature>
<keyword evidence="4" id="KW-1185">Reference proteome</keyword>
<protein>
    <submittedName>
        <fullName evidence="3">C-type lectin domain family 4 member A</fullName>
    </submittedName>
</protein>
<evidence type="ECO:0000313" key="3">
    <source>
        <dbReference type="EMBL" id="KAJ6636542.1"/>
    </source>
</evidence>
<organism evidence="3 4">
    <name type="scientific">Pseudolycoriella hygida</name>
    <dbReference type="NCBI Taxonomy" id="35572"/>
    <lineage>
        <taxon>Eukaryota</taxon>
        <taxon>Metazoa</taxon>
        <taxon>Ecdysozoa</taxon>
        <taxon>Arthropoda</taxon>
        <taxon>Hexapoda</taxon>
        <taxon>Insecta</taxon>
        <taxon>Pterygota</taxon>
        <taxon>Neoptera</taxon>
        <taxon>Endopterygota</taxon>
        <taxon>Diptera</taxon>
        <taxon>Nematocera</taxon>
        <taxon>Sciaroidea</taxon>
        <taxon>Sciaridae</taxon>
        <taxon>Pseudolycoriella</taxon>
    </lineage>
</organism>
<name>A0A9Q0MRA4_9DIPT</name>
<dbReference type="InterPro" id="IPR016186">
    <property type="entry name" value="C-type_lectin-like/link_sf"/>
</dbReference>
<reference evidence="3" key="1">
    <citation type="submission" date="2022-07" db="EMBL/GenBank/DDBJ databases">
        <authorList>
            <person name="Trinca V."/>
            <person name="Uliana J.V.C."/>
            <person name="Torres T.T."/>
            <person name="Ward R.J."/>
            <person name="Monesi N."/>
        </authorList>
    </citation>
    <scope>NUCLEOTIDE SEQUENCE</scope>
    <source>
        <strain evidence="3">HSMRA1968</strain>
        <tissue evidence="3">Whole embryos</tissue>
    </source>
</reference>
<dbReference type="InterPro" id="IPR016187">
    <property type="entry name" value="CTDL_fold"/>
</dbReference>
<dbReference type="OrthoDB" id="2142683at2759"/>
<dbReference type="Proteomes" id="UP001151699">
    <property type="component" value="Chromosome C"/>
</dbReference>
<dbReference type="InterPro" id="IPR050111">
    <property type="entry name" value="C-type_lectin/snaclec_domain"/>
</dbReference>
<evidence type="ECO:0000256" key="1">
    <source>
        <dbReference type="SAM" id="SignalP"/>
    </source>
</evidence>
<dbReference type="EMBL" id="WJQU01000004">
    <property type="protein sequence ID" value="KAJ6636542.1"/>
    <property type="molecule type" value="Genomic_DNA"/>
</dbReference>
<comment type="caution">
    <text evidence="3">The sequence shown here is derived from an EMBL/GenBank/DDBJ whole genome shotgun (WGS) entry which is preliminary data.</text>
</comment>
<dbReference type="InterPro" id="IPR001304">
    <property type="entry name" value="C-type_lectin-like"/>
</dbReference>
<dbReference type="CDD" id="cd00037">
    <property type="entry name" value="CLECT"/>
    <property type="match status" value="1"/>
</dbReference>
<sequence length="156" mass="17923">MFTRKSILLQLVFVALAQSQGLIYIGNFNENNYFVSPNSAIWSSADTDCKNQLGGLGHLVAIETEAEWDFLTIALENYGFGTTYWTSGLWDPSRSVWRWTKNNSEFAEFTPWGPGFPSNPNPLLRVLTYYTNRYDAHWRSVPSTQLHRYICELLVV</sequence>
<evidence type="ECO:0000259" key="2">
    <source>
        <dbReference type="PROSITE" id="PS50041"/>
    </source>
</evidence>
<feature type="signal peptide" evidence="1">
    <location>
        <begin position="1"/>
        <end position="19"/>
    </location>
</feature>
<dbReference type="AlphaFoldDB" id="A0A9Q0MRA4"/>
<dbReference type="PANTHER" id="PTHR22803">
    <property type="entry name" value="MANNOSE, PHOSPHOLIPASE, LECTIN RECEPTOR RELATED"/>
    <property type="match status" value="1"/>
</dbReference>
<proteinExistence type="predicted"/>
<accession>A0A9Q0MRA4</accession>
<gene>
    <name evidence="3" type="primary">CLEC4A</name>
    <name evidence="3" type="ORF">Bhyg_15133</name>
</gene>
<dbReference type="Pfam" id="PF00059">
    <property type="entry name" value="Lectin_C"/>
    <property type="match status" value="1"/>
</dbReference>
<evidence type="ECO:0000313" key="4">
    <source>
        <dbReference type="Proteomes" id="UP001151699"/>
    </source>
</evidence>
<feature type="domain" description="C-type lectin" evidence="2">
    <location>
        <begin position="28"/>
        <end position="152"/>
    </location>
</feature>
<dbReference type="PROSITE" id="PS50041">
    <property type="entry name" value="C_TYPE_LECTIN_2"/>
    <property type="match status" value="1"/>
</dbReference>
<dbReference type="Gene3D" id="3.10.100.10">
    <property type="entry name" value="Mannose-Binding Protein A, subunit A"/>
    <property type="match status" value="1"/>
</dbReference>